<evidence type="ECO:0000256" key="1">
    <source>
        <dbReference type="ARBA" id="ARBA00009353"/>
    </source>
</evidence>
<feature type="domain" description="NAD-dependent epimerase/dehydratase" evidence="2">
    <location>
        <begin position="3"/>
        <end position="219"/>
    </location>
</feature>
<evidence type="ECO:0000259" key="2">
    <source>
        <dbReference type="Pfam" id="PF01370"/>
    </source>
</evidence>
<feature type="domain" description="DUF1731" evidence="3">
    <location>
        <begin position="253"/>
        <end position="299"/>
    </location>
</feature>
<dbReference type="RefSeq" id="WP_121682273.1">
    <property type="nucleotide sequence ID" value="NZ_RCVZ01000018.1"/>
</dbReference>
<protein>
    <submittedName>
        <fullName evidence="4">TIGR01777 family protein</fullName>
    </submittedName>
</protein>
<evidence type="ECO:0000313" key="5">
    <source>
        <dbReference type="Proteomes" id="UP000276770"/>
    </source>
</evidence>
<comment type="similarity">
    <text evidence="1">Belongs to the NAD(P)-dependent epimerase/dehydratase family. SDR39U1 subfamily.</text>
</comment>
<reference evidence="4 5" key="1">
    <citation type="submission" date="2018-10" db="EMBL/GenBank/DDBJ databases">
        <title>Falsibacillus sp. genome draft.</title>
        <authorList>
            <person name="Shi S."/>
        </authorList>
    </citation>
    <scope>NUCLEOTIDE SEQUENCE [LARGE SCALE GENOMIC DNA]</scope>
    <source>
        <strain evidence="4 5">GY 10110</strain>
    </source>
</reference>
<dbReference type="Pfam" id="PF08338">
    <property type="entry name" value="DUF1731"/>
    <property type="match status" value="1"/>
</dbReference>
<dbReference type="Gene3D" id="3.40.50.720">
    <property type="entry name" value="NAD(P)-binding Rossmann-like Domain"/>
    <property type="match status" value="1"/>
</dbReference>
<dbReference type="AlphaFoldDB" id="A0A3L7JNM2"/>
<dbReference type="EMBL" id="RCVZ01000018">
    <property type="protein sequence ID" value="RLQ92383.1"/>
    <property type="molecule type" value="Genomic_DNA"/>
</dbReference>
<dbReference type="InterPro" id="IPR036291">
    <property type="entry name" value="NAD(P)-bd_dom_sf"/>
</dbReference>
<dbReference type="Proteomes" id="UP000276770">
    <property type="component" value="Unassembled WGS sequence"/>
</dbReference>
<dbReference type="SUPFAM" id="SSF51735">
    <property type="entry name" value="NAD(P)-binding Rossmann-fold domains"/>
    <property type="match status" value="1"/>
</dbReference>
<proteinExistence type="inferred from homology"/>
<evidence type="ECO:0000313" key="4">
    <source>
        <dbReference type="EMBL" id="RLQ92383.1"/>
    </source>
</evidence>
<name>A0A3L7JNM2_9BACI</name>
<dbReference type="NCBIfam" id="TIGR01777">
    <property type="entry name" value="yfcH"/>
    <property type="match status" value="1"/>
</dbReference>
<comment type="caution">
    <text evidence="4">The sequence shown here is derived from an EMBL/GenBank/DDBJ whole genome shotgun (WGS) entry which is preliminary data.</text>
</comment>
<sequence>MRIAITGGTGFIGRALTKELVKQNHEVLILTRNPEKHTNTTRIQYIKWLDSGAEPASELGKLDAFINLAGESINSGRWTDERKRRILESRMQGTDEVLNIVAEMPQKPTVLINASAIGIYPPSKSHVYTERSKETGDDFLAETVYEWERKAKQAEEFDVRVIFSRFGIILAKDQGALPKIAMPYQLFAGGRVGSGEQWMSWIHIDDVVKGITFLLEHPTLSGPINFTAPEPVTMNTFGKILGKVLHRPHWLPAPAFALKAVLGEMSILVLDGQKVLPEKLMKAGYSFEYSTLDAALRDIYQ</sequence>
<dbReference type="OrthoDB" id="9801773at2"/>
<organism evidence="4 5">
    <name type="scientific">Falsibacillus albus</name>
    <dbReference type="NCBI Taxonomy" id="2478915"/>
    <lineage>
        <taxon>Bacteria</taxon>
        <taxon>Bacillati</taxon>
        <taxon>Bacillota</taxon>
        <taxon>Bacilli</taxon>
        <taxon>Bacillales</taxon>
        <taxon>Bacillaceae</taxon>
        <taxon>Falsibacillus</taxon>
    </lineage>
</organism>
<dbReference type="InterPro" id="IPR013549">
    <property type="entry name" value="DUF1731"/>
</dbReference>
<dbReference type="CDD" id="cd05242">
    <property type="entry name" value="SDR_a8"/>
    <property type="match status" value="1"/>
</dbReference>
<gene>
    <name evidence="4" type="ORF">D9X91_19220</name>
</gene>
<dbReference type="InterPro" id="IPR001509">
    <property type="entry name" value="Epimerase_deHydtase"/>
</dbReference>
<dbReference type="InterPro" id="IPR010099">
    <property type="entry name" value="SDR39U1"/>
</dbReference>
<evidence type="ECO:0000259" key="3">
    <source>
        <dbReference type="Pfam" id="PF08338"/>
    </source>
</evidence>
<keyword evidence="5" id="KW-1185">Reference proteome</keyword>
<dbReference type="PANTHER" id="PTHR11092">
    <property type="entry name" value="SUGAR NUCLEOTIDE EPIMERASE RELATED"/>
    <property type="match status" value="1"/>
</dbReference>
<dbReference type="Pfam" id="PF01370">
    <property type="entry name" value="Epimerase"/>
    <property type="match status" value="1"/>
</dbReference>
<dbReference type="PANTHER" id="PTHR11092:SF0">
    <property type="entry name" value="EPIMERASE FAMILY PROTEIN SDR39U1"/>
    <property type="match status" value="1"/>
</dbReference>
<accession>A0A3L7JNM2</accession>